<sequence>MKSLRIKTFAPHLMVGSLLLLGSASSLAAQEDETHGEGAFHPVDIVSVATGDFDRNGSQDAALLVLPGNGAAFGPDLHILLKGYDQDQPPGKLSPALSVPNAAIGTAPLFAGQVPALEALPDGSLQILSLNTGIGRAAWEQRVTLASGGDRFHVTRFQYNSYDKLQEEPSVDCELDLSAGKGVLDGKAISFEARRTPFEDWDDQTAYGLCGIGG</sequence>
<proteinExistence type="predicted"/>
<protein>
    <recommendedName>
        <fullName evidence="4">VCBS repeat-containing protein</fullName>
    </recommendedName>
</protein>
<dbReference type="RefSeq" id="WP_322186509.1">
    <property type="nucleotide sequence ID" value="NZ_JAXLPB010000002.1"/>
</dbReference>
<comment type="caution">
    <text evidence="2">The sequence shown here is derived from an EMBL/GenBank/DDBJ whole genome shotgun (WGS) entry which is preliminary data.</text>
</comment>
<evidence type="ECO:0000256" key="1">
    <source>
        <dbReference type="SAM" id="SignalP"/>
    </source>
</evidence>
<evidence type="ECO:0008006" key="4">
    <source>
        <dbReference type="Google" id="ProtNLM"/>
    </source>
</evidence>
<name>A0ABU5I1N0_9HYPH</name>
<evidence type="ECO:0000313" key="3">
    <source>
        <dbReference type="Proteomes" id="UP001294412"/>
    </source>
</evidence>
<accession>A0ABU5I1N0</accession>
<dbReference type="EMBL" id="JAXLPB010000002">
    <property type="protein sequence ID" value="MDY8109047.1"/>
    <property type="molecule type" value="Genomic_DNA"/>
</dbReference>
<keyword evidence="1" id="KW-0732">Signal</keyword>
<keyword evidence="3" id="KW-1185">Reference proteome</keyword>
<feature type="chain" id="PRO_5047180480" description="VCBS repeat-containing protein" evidence="1">
    <location>
        <begin position="29"/>
        <end position="214"/>
    </location>
</feature>
<gene>
    <name evidence="2" type="ORF">U0C82_07805</name>
</gene>
<evidence type="ECO:0000313" key="2">
    <source>
        <dbReference type="EMBL" id="MDY8109047.1"/>
    </source>
</evidence>
<organism evidence="2 3">
    <name type="scientific">Fulvimarina uroteuthidis</name>
    <dbReference type="NCBI Taxonomy" id="3098149"/>
    <lineage>
        <taxon>Bacteria</taxon>
        <taxon>Pseudomonadati</taxon>
        <taxon>Pseudomonadota</taxon>
        <taxon>Alphaproteobacteria</taxon>
        <taxon>Hyphomicrobiales</taxon>
        <taxon>Aurantimonadaceae</taxon>
        <taxon>Fulvimarina</taxon>
    </lineage>
</organism>
<dbReference type="Proteomes" id="UP001294412">
    <property type="component" value="Unassembled WGS sequence"/>
</dbReference>
<reference evidence="2 3" key="1">
    <citation type="submission" date="2023-12" db="EMBL/GenBank/DDBJ databases">
        <title>Description of Novel Strain Fulvimarina sp. 2208YS6-2-32 isolated from Uroteuthis (Photololigo) edulis.</title>
        <authorList>
            <person name="Park J.-S."/>
        </authorList>
    </citation>
    <scope>NUCLEOTIDE SEQUENCE [LARGE SCALE GENOMIC DNA]</scope>
    <source>
        <strain evidence="2 3">2208YS6-2-32</strain>
    </source>
</reference>
<feature type="signal peptide" evidence="1">
    <location>
        <begin position="1"/>
        <end position="28"/>
    </location>
</feature>